<feature type="chain" id="PRO_5040858287" description="DUF1850 domain-containing protein" evidence="1">
    <location>
        <begin position="27"/>
        <end position="160"/>
    </location>
</feature>
<evidence type="ECO:0000313" key="3">
    <source>
        <dbReference type="Proteomes" id="UP000535182"/>
    </source>
</evidence>
<name>A0A9X0QB64_9BACT</name>
<keyword evidence="1" id="KW-0732">Signal</keyword>
<organism evidence="2 3">
    <name type="scientific">Tunturiibacter gelidiferens</name>
    <dbReference type="NCBI Taxonomy" id="3069689"/>
    <lineage>
        <taxon>Bacteria</taxon>
        <taxon>Pseudomonadati</taxon>
        <taxon>Acidobacteriota</taxon>
        <taxon>Terriglobia</taxon>
        <taxon>Terriglobales</taxon>
        <taxon>Acidobacteriaceae</taxon>
        <taxon>Tunturiibacter</taxon>
    </lineage>
</organism>
<keyword evidence="3" id="KW-1185">Reference proteome</keyword>
<evidence type="ECO:0000313" key="2">
    <source>
        <dbReference type="EMBL" id="MBB5327028.1"/>
    </source>
</evidence>
<evidence type="ECO:0000256" key="1">
    <source>
        <dbReference type="SAM" id="SignalP"/>
    </source>
</evidence>
<proteinExistence type="predicted"/>
<dbReference type="Proteomes" id="UP000535182">
    <property type="component" value="Unassembled WGS sequence"/>
</dbReference>
<feature type="signal peptide" evidence="1">
    <location>
        <begin position="1"/>
        <end position="26"/>
    </location>
</feature>
<gene>
    <name evidence="2" type="ORF">HDF14_000622</name>
</gene>
<sequence length="160" mass="17651">MRLLLRLRAIAVLALLLATLSYPLHADKLNGFYSGSGGFSQDVHRVLLIEFAADGTAILQQKWHDKDPQTWHAHWKQEKKQVTLTYDAVGDKPVPEPLVFTFKHGTLTATSWDAPTLGVLGPPKLTTFGGKTPQVTSVASCQALNTTDPTKNCVTWDSRR</sequence>
<reference evidence="2 3" key="1">
    <citation type="submission" date="2020-08" db="EMBL/GenBank/DDBJ databases">
        <title>Genomic Encyclopedia of Type Strains, Phase IV (KMG-V): Genome sequencing to study the core and pangenomes of soil and plant-associated prokaryotes.</title>
        <authorList>
            <person name="Whitman W."/>
        </authorList>
    </citation>
    <scope>NUCLEOTIDE SEQUENCE [LARGE SCALE GENOMIC DNA]</scope>
    <source>
        <strain evidence="2 3">X5P2</strain>
    </source>
</reference>
<protein>
    <recommendedName>
        <fullName evidence="4">DUF1850 domain-containing protein</fullName>
    </recommendedName>
</protein>
<accession>A0A9X0QB64</accession>
<dbReference type="EMBL" id="JACHEB010000001">
    <property type="protein sequence ID" value="MBB5327028.1"/>
    <property type="molecule type" value="Genomic_DNA"/>
</dbReference>
<comment type="caution">
    <text evidence="2">The sequence shown here is derived from an EMBL/GenBank/DDBJ whole genome shotgun (WGS) entry which is preliminary data.</text>
</comment>
<dbReference type="AlphaFoldDB" id="A0A9X0QB64"/>
<evidence type="ECO:0008006" key="4">
    <source>
        <dbReference type="Google" id="ProtNLM"/>
    </source>
</evidence>
<dbReference type="RefSeq" id="WP_183973359.1">
    <property type="nucleotide sequence ID" value="NZ_JACHEB010000001.1"/>
</dbReference>